<protein>
    <submittedName>
        <fullName evidence="3">Uncharacterized membrane protein</fullName>
    </submittedName>
</protein>
<organism evidence="3">
    <name type="scientific">Candidatus Kentrum sp. DK</name>
    <dbReference type="NCBI Taxonomy" id="2126562"/>
    <lineage>
        <taxon>Bacteria</taxon>
        <taxon>Pseudomonadati</taxon>
        <taxon>Pseudomonadota</taxon>
        <taxon>Gammaproteobacteria</taxon>
        <taxon>Candidatus Kentrum</taxon>
    </lineage>
</organism>
<keyword evidence="1" id="KW-1133">Transmembrane helix</keyword>
<accession>A0A450TK89</accession>
<name>A0A450TK89_9GAMM</name>
<dbReference type="EMBL" id="CAADEY010000173">
    <property type="protein sequence ID" value="VFJ67952.1"/>
    <property type="molecule type" value="Genomic_DNA"/>
</dbReference>
<dbReference type="EMBL" id="CAADEX010000090">
    <property type="protein sequence ID" value="VFJ60124.1"/>
    <property type="molecule type" value="Genomic_DNA"/>
</dbReference>
<dbReference type="AlphaFoldDB" id="A0A450TK89"/>
<sequence length="129" mass="14800">MNQEIYYSDNETEKSARMVVAVVYALQAISVLLGGITFFLLGGLAFVLAVVAIVINYVKRDDARGTWLESHFTWQIYTFWFSLLLTIVAVVTLPLLGTGWFVAVITVVWVIYRIVKGWLRLSERREMYD</sequence>
<evidence type="ECO:0000313" key="3">
    <source>
        <dbReference type="EMBL" id="VFJ67952.1"/>
    </source>
</evidence>
<feature type="transmembrane region" description="Helical" evidence="1">
    <location>
        <begin position="99"/>
        <end position="115"/>
    </location>
</feature>
<reference evidence="3" key="1">
    <citation type="submission" date="2019-02" db="EMBL/GenBank/DDBJ databases">
        <authorList>
            <person name="Gruber-Vodicka R. H."/>
            <person name="Seah K. B. B."/>
        </authorList>
    </citation>
    <scope>NUCLEOTIDE SEQUENCE</scope>
    <source>
        <strain evidence="3">BECK_DK161</strain>
        <strain evidence="2">BECK_DK47</strain>
    </source>
</reference>
<keyword evidence="1" id="KW-0472">Membrane</keyword>
<proteinExistence type="predicted"/>
<feature type="transmembrane region" description="Helical" evidence="1">
    <location>
        <begin position="22"/>
        <end position="55"/>
    </location>
</feature>
<gene>
    <name evidence="2" type="ORF">BECKDK2373B_GA0170837_10902</name>
    <name evidence="3" type="ORF">BECKDK2373C_GA0170839_11737</name>
</gene>
<feature type="transmembrane region" description="Helical" evidence="1">
    <location>
        <begin position="76"/>
        <end position="93"/>
    </location>
</feature>
<evidence type="ECO:0000256" key="1">
    <source>
        <dbReference type="SAM" id="Phobius"/>
    </source>
</evidence>
<evidence type="ECO:0000313" key="2">
    <source>
        <dbReference type="EMBL" id="VFJ60124.1"/>
    </source>
</evidence>
<keyword evidence="1" id="KW-0812">Transmembrane</keyword>